<name>A0A5D3KK05_9BRAD</name>
<reference evidence="2 3" key="1">
    <citation type="submission" date="2019-08" db="EMBL/GenBank/DDBJ databases">
        <title>Bradyrhizobium hipponensis sp. nov., a rhizobium isolated from a Lupinus angustifolius root nodule in Tunisia.</title>
        <authorList>
            <person name="Off K."/>
            <person name="Rejili M."/>
            <person name="Mars M."/>
            <person name="Brachmann A."/>
            <person name="Marin M."/>
        </authorList>
    </citation>
    <scope>NUCLEOTIDE SEQUENCE [LARGE SCALE GENOMIC DNA]</scope>
    <source>
        <strain evidence="2 3">CTAW71</strain>
    </source>
</reference>
<dbReference type="InterPro" id="IPR006047">
    <property type="entry name" value="GH13_cat_dom"/>
</dbReference>
<comment type="caution">
    <text evidence="2">The sequence shown here is derived from an EMBL/GenBank/DDBJ whole genome shotgun (WGS) entry which is preliminary data.</text>
</comment>
<organism evidence="2 3">
    <name type="scientific">Bradyrhizobium rifense</name>
    <dbReference type="NCBI Taxonomy" id="515499"/>
    <lineage>
        <taxon>Bacteria</taxon>
        <taxon>Pseudomonadati</taxon>
        <taxon>Pseudomonadota</taxon>
        <taxon>Alphaproteobacteria</taxon>
        <taxon>Hyphomicrobiales</taxon>
        <taxon>Nitrobacteraceae</taxon>
        <taxon>Bradyrhizobium</taxon>
    </lineage>
</organism>
<feature type="domain" description="Glycosyl hydrolase family 13 catalytic" evidence="1">
    <location>
        <begin position="26"/>
        <end position="362"/>
    </location>
</feature>
<dbReference type="GO" id="GO:0005975">
    <property type="term" value="P:carbohydrate metabolic process"/>
    <property type="evidence" value="ECO:0007669"/>
    <property type="project" value="InterPro"/>
</dbReference>
<dbReference type="EMBL" id="VSSS01000028">
    <property type="protein sequence ID" value="TYL94335.1"/>
    <property type="molecule type" value="Genomic_DNA"/>
</dbReference>
<evidence type="ECO:0000313" key="2">
    <source>
        <dbReference type="EMBL" id="TYL94335.1"/>
    </source>
</evidence>
<dbReference type="SMART" id="SM00642">
    <property type="entry name" value="Aamy"/>
    <property type="match status" value="1"/>
</dbReference>
<dbReference type="Gene3D" id="2.60.40.1180">
    <property type="entry name" value="Golgi alpha-mannosidase II"/>
    <property type="match status" value="1"/>
</dbReference>
<proteinExistence type="predicted"/>
<dbReference type="Gene3D" id="3.20.20.80">
    <property type="entry name" value="Glycosidases"/>
    <property type="match status" value="1"/>
</dbReference>
<dbReference type="InterPro" id="IPR013780">
    <property type="entry name" value="Glyco_hydro_b"/>
</dbReference>
<evidence type="ECO:0000259" key="1">
    <source>
        <dbReference type="SMART" id="SM00642"/>
    </source>
</evidence>
<keyword evidence="3" id="KW-1185">Reference proteome</keyword>
<dbReference type="OrthoDB" id="9805159at2"/>
<dbReference type="AlphaFoldDB" id="A0A5D3KK05"/>
<gene>
    <name evidence="2" type="ORF">FXB40_17980</name>
</gene>
<dbReference type="InterPro" id="IPR017853">
    <property type="entry name" value="GH"/>
</dbReference>
<dbReference type="Proteomes" id="UP000324758">
    <property type="component" value="Unassembled WGS sequence"/>
</dbReference>
<dbReference type="SUPFAM" id="SSF51445">
    <property type="entry name" value="(Trans)glycosidases"/>
    <property type="match status" value="1"/>
</dbReference>
<dbReference type="PANTHER" id="PTHR43447">
    <property type="entry name" value="ALPHA-AMYLASE"/>
    <property type="match status" value="1"/>
</dbReference>
<evidence type="ECO:0000313" key="3">
    <source>
        <dbReference type="Proteomes" id="UP000324758"/>
    </source>
</evidence>
<dbReference type="RefSeq" id="WP_148773525.1">
    <property type="nucleotide sequence ID" value="NZ_VSSS01000028.1"/>
</dbReference>
<accession>A0A5D3KK05</accession>
<protein>
    <recommendedName>
        <fullName evidence="1">Glycosyl hydrolase family 13 catalytic domain-containing protein</fullName>
    </recommendedName>
</protein>
<sequence length="580" mass="62919">MGVALLAWGRFFGPHGERVTVPAPVDGRGAPWLLDFLTTHVRALRNVGFTAIQLPPTSKAQGGAGPGCDGYGVFDPRDIGSKHQQGSLATRYGTRASLTRLVAVAHACDIDVYLDLVLHQRSGENGGPGVFRYLGADGQTLNGRHTTSPGWFRGVPPDDLPDDDVPSPPDDFPFGRELSYQRCRPPRVTIEDALDFGEWVFRTTGADGARFDDVKGTWAPFVREFMTHGVMVSKFFYSEYFDGNRAILNGWATQPPLNGRSLVADFPMHWALQSACDGGNARVLDGAGYTSWRPDLTCTFVDNPDTDTSPGQQVISNKLLAYAFLLSIEGYPFVYGKDYFPPRVWPGAYGLKPWIDNLVWIHEHLANGPTSGRFLDDKVIVLNRTGAPGLLTALNFDTMNARTISCQTAFGANVQLHDYTGHHDDIWTDGSGVARFTIPSNAFSKGQSYLCFSRAGLNVASIRHPRHTTQTIFGAADLDTGPATNAETETARIWVEQGSKIALRVSLDRRGVLADGSLKVTVTDTQGRSVVEAVCSGDHVSAEATAGATGEHHIRVAGRLLPEHGAAFSIDVTYLASQIV</sequence>